<reference evidence="1 2" key="1">
    <citation type="submission" date="2019-02" db="EMBL/GenBank/DDBJ databases">
        <title>Deep-cultivation of Planctomycetes and their phenomic and genomic characterization uncovers novel biology.</title>
        <authorList>
            <person name="Wiegand S."/>
            <person name="Jogler M."/>
            <person name="Boedeker C."/>
            <person name="Pinto D."/>
            <person name="Vollmers J."/>
            <person name="Rivas-Marin E."/>
            <person name="Kohn T."/>
            <person name="Peeters S.H."/>
            <person name="Heuer A."/>
            <person name="Rast P."/>
            <person name="Oberbeckmann S."/>
            <person name="Bunk B."/>
            <person name="Jeske O."/>
            <person name="Meyerdierks A."/>
            <person name="Storesund J.E."/>
            <person name="Kallscheuer N."/>
            <person name="Luecker S."/>
            <person name="Lage O.M."/>
            <person name="Pohl T."/>
            <person name="Merkel B.J."/>
            <person name="Hornburger P."/>
            <person name="Mueller R.-W."/>
            <person name="Bruemmer F."/>
            <person name="Labrenz M."/>
            <person name="Spormann A.M."/>
            <person name="Op den Camp H."/>
            <person name="Overmann J."/>
            <person name="Amann R."/>
            <person name="Jetten M.S.M."/>
            <person name="Mascher T."/>
            <person name="Medema M.H."/>
            <person name="Devos D.P."/>
            <person name="Kaster A.-K."/>
            <person name="Ovreas L."/>
            <person name="Rohde M."/>
            <person name="Galperin M.Y."/>
            <person name="Jogler C."/>
        </authorList>
    </citation>
    <scope>NUCLEOTIDE SEQUENCE [LARGE SCALE GENOMIC DNA]</scope>
    <source>
        <strain evidence="1 2">Poly30</strain>
    </source>
</reference>
<dbReference type="Proteomes" id="UP000320390">
    <property type="component" value="Chromosome"/>
</dbReference>
<protein>
    <recommendedName>
        <fullName evidence="3">Lipoprotein</fullName>
    </recommendedName>
</protein>
<proteinExistence type="predicted"/>
<organism evidence="1 2">
    <name type="scientific">Saltatorellus ferox</name>
    <dbReference type="NCBI Taxonomy" id="2528018"/>
    <lineage>
        <taxon>Bacteria</taxon>
        <taxon>Pseudomonadati</taxon>
        <taxon>Planctomycetota</taxon>
        <taxon>Planctomycetia</taxon>
        <taxon>Planctomycetia incertae sedis</taxon>
        <taxon>Saltatorellus</taxon>
    </lineage>
</organism>
<sequence length="135" mass="15304">MTGTSRPGQRSWIPAILFLLTSLMAACGKTPTEGRTEQARVSREVAAALTAHVRKHGASPAHLDALVPEFLSRLPQGIEDEEAHFHYESRPEAGWRLTFWFDKKMYSRDSDVEGLWISGDYDEDYDRSDWRPLGP</sequence>
<keyword evidence="2" id="KW-1185">Reference proteome</keyword>
<dbReference type="EMBL" id="CP036434">
    <property type="protein sequence ID" value="QDV05168.1"/>
    <property type="molecule type" value="Genomic_DNA"/>
</dbReference>
<evidence type="ECO:0008006" key="3">
    <source>
        <dbReference type="Google" id="ProtNLM"/>
    </source>
</evidence>
<evidence type="ECO:0000313" key="2">
    <source>
        <dbReference type="Proteomes" id="UP000320390"/>
    </source>
</evidence>
<accession>A0A518EM57</accession>
<name>A0A518EM57_9BACT</name>
<dbReference type="PROSITE" id="PS51257">
    <property type="entry name" value="PROKAR_LIPOPROTEIN"/>
    <property type="match status" value="1"/>
</dbReference>
<dbReference type="AlphaFoldDB" id="A0A518EM57"/>
<evidence type="ECO:0000313" key="1">
    <source>
        <dbReference type="EMBL" id="QDV05168.1"/>
    </source>
</evidence>
<gene>
    <name evidence="1" type="ORF">Poly30_06640</name>
</gene>
<dbReference type="RefSeq" id="WP_145194590.1">
    <property type="nucleotide sequence ID" value="NZ_CP036434.1"/>
</dbReference>